<evidence type="ECO:0000313" key="3">
    <source>
        <dbReference type="Proteomes" id="UP001526147"/>
    </source>
</evidence>
<dbReference type="EMBL" id="JAOYEY010000032">
    <property type="protein sequence ID" value="MCV9885611.1"/>
    <property type="molecule type" value="Genomic_DNA"/>
</dbReference>
<feature type="transmembrane region" description="Helical" evidence="1">
    <location>
        <begin position="65"/>
        <end position="88"/>
    </location>
</feature>
<dbReference type="Proteomes" id="UP001526147">
    <property type="component" value="Unassembled WGS sequence"/>
</dbReference>
<dbReference type="InterPro" id="IPR020509">
    <property type="entry name" value="Uncharacterised_YnzE"/>
</dbReference>
<keyword evidence="1" id="KW-0812">Transmembrane</keyword>
<dbReference type="Pfam" id="PF17329">
    <property type="entry name" value="DUF5367"/>
    <property type="match status" value="1"/>
</dbReference>
<accession>A0ABT3DF42</accession>
<reference evidence="2 3" key="1">
    <citation type="submission" date="2022-10" db="EMBL/GenBank/DDBJ databases">
        <title>Draft genome assembly of moderately radiation resistant bacterium Metabacillus halosaccharovorans.</title>
        <authorList>
            <person name="Pal S."/>
            <person name="Gopinathan A."/>
        </authorList>
    </citation>
    <scope>NUCLEOTIDE SEQUENCE [LARGE SCALE GENOMIC DNA]</scope>
    <source>
        <strain evidence="2 3">VITHBRA001</strain>
    </source>
</reference>
<evidence type="ECO:0000313" key="2">
    <source>
        <dbReference type="EMBL" id="MCV9885611.1"/>
    </source>
</evidence>
<proteinExistence type="predicted"/>
<name>A0ABT3DF42_9BACI</name>
<comment type="caution">
    <text evidence="2">The sequence shown here is derived from an EMBL/GenBank/DDBJ whole genome shotgun (WGS) entry which is preliminary data.</text>
</comment>
<keyword evidence="3" id="KW-1185">Reference proteome</keyword>
<gene>
    <name evidence="2" type="ORF">OIH86_08085</name>
</gene>
<feature type="transmembrane region" description="Helical" evidence="1">
    <location>
        <begin position="100"/>
        <end position="118"/>
    </location>
</feature>
<protein>
    <submittedName>
        <fullName evidence="2">DUF5367 domain-containing protein</fullName>
    </submittedName>
</protein>
<feature type="transmembrane region" description="Helical" evidence="1">
    <location>
        <begin position="32"/>
        <end position="53"/>
    </location>
</feature>
<dbReference type="RefSeq" id="WP_264142363.1">
    <property type="nucleotide sequence ID" value="NZ_JAOYEY010000032.1"/>
</dbReference>
<keyword evidence="1" id="KW-0472">Membrane</keyword>
<evidence type="ECO:0000256" key="1">
    <source>
        <dbReference type="SAM" id="Phobius"/>
    </source>
</evidence>
<organism evidence="2 3">
    <name type="scientific">Metabacillus halosaccharovorans</name>
    <dbReference type="NCBI Taxonomy" id="930124"/>
    <lineage>
        <taxon>Bacteria</taxon>
        <taxon>Bacillati</taxon>
        <taxon>Bacillota</taxon>
        <taxon>Bacilli</taxon>
        <taxon>Bacillales</taxon>
        <taxon>Bacillaceae</taxon>
        <taxon>Metabacillus</taxon>
    </lineage>
</organism>
<sequence>MRNILWGFLLWIAATMIFRFFGHHFLIQGHYILLLVSFLMAIPLIFVVTYPYYHFMKISDSNRMLAAIQIAVPGMILDIFSIIFFPLVFSNLHNDTLSYFSAWLLWAYSLILLTGITLKRK</sequence>
<keyword evidence="1" id="KW-1133">Transmembrane helix</keyword>